<dbReference type="PROSITE" id="PS51999">
    <property type="entry name" value="ZF_GRF"/>
    <property type="match status" value="1"/>
</dbReference>
<feature type="transmembrane region" description="Helical" evidence="6">
    <location>
        <begin position="197"/>
        <end position="215"/>
    </location>
</feature>
<proteinExistence type="predicted"/>
<evidence type="ECO:0000313" key="10">
    <source>
        <dbReference type="Proteomes" id="UP000325081"/>
    </source>
</evidence>
<keyword evidence="6" id="KW-0472">Membrane</keyword>
<reference evidence="8" key="2">
    <citation type="journal article" date="2019" name="Curr. Biol.">
        <title>Genome Sequence of Striga asiatica Provides Insight into the Evolution of Plant Parasitism.</title>
        <authorList>
            <person name="Yoshida S."/>
            <person name="Kim S."/>
            <person name="Wafula E.K."/>
            <person name="Tanskanen J."/>
            <person name="Kim Y."/>
            <person name="Honaas L."/>
            <person name="Yang Z."/>
            <person name="Spallek T."/>
            <person name="Conn C.E."/>
            <person name="Ichihashi Y."/>
            <person name="Cheong K."/>
            <person name="Cui S."/>
            <person name="Der J.P."/>
            <person name="Gundlach H."/>
            <person name="Jiao Y."/>
            <person name="Hori C."/>
            <person name="Ishida J.K."/>
            <person name="Kasahara H."/>
            <person name="Kiba T."/>
            <person name="Kim M."/>
            <person name="Koo N."/>
            <person name="Laohavisit A."/>
            <person name="Lee Y."/>
            <person name="Lumba S."/>
            <person name="Mccourt P."/>
            <person name="Mortimer J.C."/>
            <person name="Mutuku J.M."/>
            <person name="Nomura T."/>
            <person name="Sasaki-sekimoto Y."/>
            <person name="Seto Y."/>
            <person name="Wang Y."/>
            <person name="Wakatake T."/>
            <person name="Sakakibara H."/>
            <person name="Demura T."/>
            <person name="Yamaguchi S."/>
            <person name="Yoneyama K."/>
            <person name="Manabe R."/>
            <person name="Nelson D.C."/>
            <person name="Schulman A.H."/>
            <person name="Timko M.P."/>
            <person name="Depamphilis C.W."/>
            <person name="Choi D."/>
            <person name="Shirasu K."/>
        </authorList>
    </citation>
    <scope>NUCLEOTIDE SEQUENCE [LARGE SCALE GENOMIC DNA]</scope>
    <source>
        <strain evidence="8">UVA1</strain>
    </source>
</reference>
<keyword evidence="1" id="KW-0479">Metal-binding</keyword>
<keyword evidence="6" id="KW-0812">Transmembrane</keyword>
<keyword evidence="6" id="KW-1133">Transmembrane helix</keyword>
<comment type="caution">
    <text evidence="8">The sequence shown here is derived from an EMBL/GenBank/DDBJ whole genome shotgun (WGS) entry which is preliminary data.</text>
</comment>
<evidence type="ECO:0000256" key="1">
    <source>
        <dbReference type="ARBA" id="ARBA00022723"/>
    </source>
</evidence>
<name>A0A5A7PDA4_STRAF</name>
<dbReference type="Proteomes" id="UP000325081">
    <property type="component" value="Unassembled WGS sequence"/>
</dbReference>
<evidence type="ECO:0000256" key="5">
    <source>
        <dbReference type="SAM" id="Coils"/>
    </source>
</evidence>
<feature type="domain" description="GRF-type" evidence="7">
    <location>
        <begin position="16"/>
        <end position="56"/>
    </location>
</feature>
<evidence type="ECO:0000256" key="4">
    <source>
        <dbReference type="PROSITE-ProRule" id="PRU01343"/>
    </source>
</evidence>
<accession>A0A5A7PDA4</accession>
<evidence type="ECO:0000313" key="8">
    <source>
        <dbReference type="EMBL" id="GER30624.1"/>
    </source>
</evidence>
<dbReference type="PANTHER" id="PTHR33248">
    <property type="entry name" value="ZINC ION-BINDING PROTEIN"/>
    <property type="match status" value="1"/>
</dbReference>
<organism evidence="8 10">
    <name type="scientific">Striga asiatica</name>
    <name type="common">Asiatic witchweed</name>
    <name type="synonym">Buchnera asiatica</name>
    <dbReference type="NCBI Taxonomy" id="4170"/>
    <lineage>
        <taxon>Eukaryota</taxon>
        <taxon>Viridiplantae</taxon>
        <taxon>Streptophyta</taxon>
        <taxon>Embryophyta</taxon>
        <taxon>Tracheophyta</taxon>
        <taxon>Spermatophyta</taxon>
        <taxon>Magnoliopsida</taxon>
        <taxon>eudicotyledons</taxon>
        <taxon>Gunneridae</taxon>
        <taxon>Pentapetalae</taxon>
        <taxon>asterids</taxon>
        <taxon>lamiids</taxon>
        <taxon>Lamiales</taxon>
        <taxon>Orobanchaceae</taxon>
        <taxon>Buchnereae</taxon>
        <taxon>Striga</taxon>
    </lineage>
</organism>
<evidence type="ECO:0000256" key="2">
    <source>
        <dbReference type="ARBA" id="ARBA00022771"/>
    </source>
</evidence>
<feature type="coiled-coil region" evidence="5">
    <location>
        <begin position="111"/>
        <end position="190"/>
    </location>
</feature>
<evidence type="ECO:0000313" key="9">
    <source>
        <dbReference type="EMBL" id="GER55695.1"/>
    </source>
</evidence>
<reference evidence="10" key="1">
    <citation type="journal article" date="2019" name="Curr. Biol.">
        <title>Genome Sequence of Striga asiatica Provides Insight into the Evolution of Plant Parasitism.</title>
        <authorList>
            <person name="Yoshida S."/>
            <person name="Kim S."/>
            <person name="Wafula E.K."/>
            <person name="Tanskanen J."/>
            <person name="Kim Y.M."/>
            <person name="Honaas L."/>
            <person name="Yang Z."/>
            <person name="Spallek T."/>
            <person name="Conn C.E."/>
            <person name="Ichihashi Y."/>
            <person name="Cheong K."/>
            <person name="Cui S."/>
            <person name="Der J.P."/>
            <person name="Gundlach H."/>
            <person name="Jiao Y."/>
            <person name="Hori C."/>
            <person name="Ishida J.K."/>
            <person name="Kasahara H."/>
            <person name="Kiba T."/>
            <person name="Kim M.S."/>
            <person name="Koo N."/>
            <person name="Laohavisit A."/>
            <person name="Lee Y.H."/>
            <person name="Lumba S."/>
            <person name="McCourt P."/>
            <person name="Mortimer J.C."/>
            <person name="Mutuku J.M."/>
            <person name="Nomura T."/>
            <person name="Sasaki-Sekimoto Y."/>
            <person name="Seto Y."/>
            <person name="Wang Y."/>
            <person name="Wakatake T."/>
            <person name="Sakakibara H."/>
            <person name="Demura T."/>
            <person name="Yamaguchi S."/>
            <person name="Yoneyama K."/>
            <person name="Manabe R.I."/>
            <person name="Nelson D.C."/>
            <person name="Schulman A.H."/>
            <person name="Timko M.P."/>
            <person name="dePamphilis C.W."/>
            <person name="Choi D."/>
            <person name="Shirasu K."/>
        </authorList>
    </citation>
    <scope>NUCLEOTIDE SEQUENCE [LARGE SCALE GENOMIC DNA]</scope>
    <source>
        <strain evidence="10">cv. UVA1</strain>
    </source>
</reference>
<dbReference type="GO" id="GO:0008270">
    <property type="term" value="F:zinc ion binding"/>
    <property type="evidence" value="ECO:0007669"/>
    <property type="project" value="UniProtKB-KW"/>
</dbReference>
<evidence type="ECO:0000256" key="3">
    <source>
        <dbReference type="ARBA" id="ARBA00022833"/>
    </source>
</evidence>
<sequence length="223" mass="25427">MSTSSSSNSRTFKLECGCGDEPGLFTSNTDLNPCRRFRRCINTEKPCRYFSWIDPELGPFQKSCFLKLKADKTLLEEQLKCKEVTVVAMAERVSLKNDELLYLKSKANDLVEQLKCEKNTAVAMAERLKMKEDELLCLKSKANDLEEQLKCEQNIAVAMVERLKMKENELLCLKSKVNDLEKQVQVLSKRNIFRNRIVCVSVVLFVVLLCSLGKGENGLLMLN</sequence>
<dbReference type="InterPro" id="IPR010666">
    <property type="entry name" value="Znf_GRF"/>
</dbReference>
<keyword evidence="10" id="KW-1185">Reference proteome</keyword>
<gene>
    <name evidence="8" type="ORF">STAS_06581</name>
    <name evidence="9" type="ORF">STAS_33378</name>
</gene>
<dbReference type="AlphaFoldDB" id="A0A5A7PDA4"/>
<protein>
    <submittedName>
        <fullName evidence="8">GRF zinc finger containing protein</fullName>
    </submittedName>
</protein>
<dbReference type="EMBL" id="BKCP01004372">
    <property type="protein sequence ID" value="GER30624.1"/>
    <property type="molecule type" value="Genomic_DNA"/>
</dbReference>
<dbReference type="EMBL" id="BKCP01012181">
    <property type="protein sequence ID" value="GER55695.1"/>
    <property type="molecule type" value="Genomic_DNA"/>
</dbReference>
<keyword evidence="3" id="KW-0862">Zinc</keyword>
<keyword evidence="5" id="KW-0175">Coiled coil</keyword>
<evidence type="ECO:0000259" key="7">
    <source>
        <dbReference type="PROSITE" id="PS51999"/>
    </source>
</evidence>
<evidence type="ECO:0000256" key="6">
    <source>
        <dbReference type="SAM" id="Phobius"/>
    </source>
</evidence>
<dbReference type="OrthoDB" id="923136at2759"/>
<keyword evidence="2 4" id="KW-0863">Zinc-finger</keyword>